<feature type="compositionally biased region" description="Acidic residues" evidence="1">
    <location>
        <begin position="106"/>
        <end position="115"/>
    </location>
</feature>
<dbReference type="GO" id="GO:0003676">
    <property type="term" value="F:nucleic acid binding"/>
    <property type="evidence" value="ECO:0007669"/>
    <property type="project" value="InterPro"/>
</dbReference>
<dbReference type="SMART" id="SM00443">
    <property type="entry name" value="G_patch"/>
    <property type="match status" value="1"/>
</dbReference>
<gene>
    <name evidence="3" type="ORF">Ctob_013608</name>
</gene>
<dbReference type="PANTHER" id="PTHR23149:SF9">
    <property type="entry name" value="G PATCH DOMAIN-CONTAINING PROTEIN 4"/>
    <property type="match status" value="1"/>
</dbReference>
<organism evidence="3 4">
    <name type="scientific">Chrysochromulina tobinii</name>
    <dbReference type="NCBI Taxonomy" id="1460289"/>
    <lineage>
        <taxon>Eukaryota</taxon>
        <taxon>Haptista</taxon>
        <taxon>Haptophyta</taxon>
        <taxon>Prymnesiophyceae</taxon>
        <taxon>Prymnesiales</taxon>
        <taxon>Chrysochromulinaceae</taxon>
        <taxon>Chrysochromulina</taxon>
    </lineage>
</organism>
<evidence type="ECO:0000313" key="3">
    <source>
        <dbReference type="EMBL" id="KOO30791.1"/>
    </source>
</evidence>
<feature type="region of interest" description="Disordered" evidence="1">
    <location>
        <begin position="48"/>
        <end position="125"/>
    </location>
</feature>
<accession>A0A0M0JVT1</accession>
<feature type="domain" description="G-patch" evidence="2">
    <location>
        <begin position="34"/>
        <end position="80"/>
    </location>
</feature>
<feature type="compositionally biased region" description="Basic and acidic residues" evidence="1">
    <location>
        <begin position="48"/>
        <end position="71"/>
    </location>
</feature>
<dbReference type="Pfam" id="PF01585">
    <property type="entry name" value="G-patch"/>
    <property type="match status" value="1"/>
</dbReference>
<sequence>MAQGSVNPRLLSRKTQHGLTGVLNEHASVPAAQSGGFGARMLAKFGWKDGEGLGKDGQGRKEHIRVTKRAEGLGLGASAAEPSEWAPPPGSAAAAASAKRSRDSDSDSDEEDEREAEVRRRVASSGVIPGLSDEDLFAICGGARLGMRARADQGGKLKRMELADRAAAEAMKRAAPGSATAAAATAATSSGTPRQSPRLQALAATGNLPSLDLAPKASRDDATAEARAAAKAAQKVARKAEKKAARKAARKAEKKAEKNV</sequence>
<dbReference type="GO" id="GO:0005730">
    <property type="term" value="C:nucleolus"/>
    <property type="evidence" value="ECO:0007669"/>
    <property type="project" value="TreeGrafter"/>
</dbReference>
<feature type="region of interest" description="Disordered" evidence="1">
    <location>
        <begin position="168"/>
        <end position="260"/>
    </location>
</feature>
<feature type="compositionally biased region" description="Low complexity" evidence="1">
    <location>
        <begin position="225"/>
        <end position="235"/>
    </location>
</feature>
<dbReference type="InterPro" id="IPR050656">
    <property type="entry name" value="PINX1"/>
</dbReference>
<evidence type="ECO:0000256" key="1">
    <source>
        <dbReference type="SAM" id="MobiDB-lite"/>
    </source>
</evidence>
<protein>
    <recommendedName>
        <fullName evidence="2">G-patch domain-containing protein</fullName>
    </recommendedName>
</protein>
<feature type="compositionally biased region" description="Basic and acidic residues" evidence="1">
    <location>
        <begin position="250"/>
        <end position="260"/>
    </location>
</feature>
<proteinExistence type="predicted"/>
<reference evidence="4" key="1">
    <citation type="journal article" date="2015" name="PLoS Genet.">
        <title>Genome Sequence and Transcriptome Analyses of Chrysochromulina tobin: Metabolic Tools for Enhanced Algal Fitness in the Prominent Order Prymnesiales (Haptophyceae).</title>
        <authorList>
            <person name="Hovde B.T."/>
            <person name="Deodato C.R."/>
            <person name="Hunsperger H.M."/>
            <person name="Ryken S.A."/>
            <person name="Yost W."/>
            <person name="Jha R.K."/>
            <person name="Patterson J."/>
            <person name="Monnat R.J. Jr."/>
            <person name="Barlow S.B."/>
            <person name="Starkenburg S.R."/>
            <person name="Cattolico R.A."/>
        </authorList>
    </citation>
    <scope>NUCLEOTIDE SEQUENCE</scope>
    <source>
        <strain evidence="4">CCMP291</strain>
    </source>
</reference>
<dbReference type="OrthoDB" id="29523at2759"/>
<name>A0A0M0JVT1_9EUKA</name>
<dbReference type="EMBL" id="JWZX01002161">
    <property type="protein sequence ID" value="KOO30791.1"/>
    <property type="molecule type" value="Genomic_DNA"/>
</dbReference>
<evidence type="ECO:0000259" key="2">
    <source>
        <dbReference type="PROSITE" id="PS50174"/>
    </source>
</evidence>
<keyword evidence="4" id="KW-1185">Reference proteome</keyword>
<dbReference type="AlphaFoldDB" id="A0A0M0JVT1"/>
<dbReference type="PROSITE" id="PS50174">
    <property type="entry name" value="G_PATCH"/>
    <property type="match status" value="1"/>
</dbReference>
<feature type="compositionally biased region" description="Low complexity" evidence="1">
    <location>
        <begin position="173"/>
        <end position="193"/>
    </location>
</feature>
<evidence type="ECO:0000313" key="4">
    <source>
        <dbReference type="Proteomes" id="UP000037460"/>
    </source>
</evidence>
<dbReference type="PANTHER" id="PTHR23149">
    <property type="entry name" value="G PATCH DOMAIN CONTAINING PROTEIN"/>
    <property type="match status" value="1"/>
</dbReference>
<comment type="caution">
    <text evidence="3">The sequence shown here is derived from an EMBL/GenBank/DDBJ whole genome shotgun (WGS) entry which is preliminary data.</text>
</comment>
<dbReference type="Proteomes" id="UP000037460">
    <property type="component" value="Unassembled WGS sequence"/>
</dbReference>
<dbReference type="InterPro" id="IPR000467">
    <property type="entry name" value="G_patch_dom"/>
</dbReference>